<dbReference type="Gene3D" id="1.20.120.1760">
    <property type="match status" value="1"/>
</dbReference>
<feature type="transmembrane region" description="Helical" evidence="11">
    <location>
        <begin position="270"/>
        <end position="287"/>
    </location>
</feature>
<keyword evidence="14" id="KW-1185">Reference proteome</keyword>
<reference evidence="13 14" key="1">
    <citation type="submission" date="2019-06" db="EMBL/GenBank/DDBJ databases">
        <title>Sequencing the genomes of 1000 actinobacteria strains.</title>
        <authorList>
            <person name="Klenk H.-P."/>
        </authorList>
    </citation>
    <scope>NUCLEOTIDE SEQUENCE [LARGE SCALE GENOMIC DNA]</scope>
    <source>
        <strain evidence="13 14">DSM 24683</strain>
    </source>
</reference>
<feature type="transmembrane region" description="Helical" evidence="11">
    <location>
        <begin position="354"/>
        <end position="372"/>
    </location>
</feature>
<evidence type="ECO:0000256" key="5">
    <source>
        <dbReference type="ARBA" id="ARBA00013268"/>
    </source>
</evidence>
<dbReference type="InterPro" id="IPR050065">
    <property type="entry name" value="GlmU-like"/>
</dbReference>
<keyword evidence="8 13" id="KW-0548">Nucleotidyltransferase</keyword>
<evidence type="ECO:0000313" key="13">
    <source>
        <dbReference type="EMBL" id="TWD80228.1"/>
    </source>
</evidence>
<evidence type="ECO:0000256" key="8">
    <source>
        <dbReference type="ARBA" id="ARBA00022695"/>
    </source>
</evidence>
<evidence type="ECO:0000256" key="1">
    <source>
        <dbReference type="ARBA" id="ARBA00000729"/>
    </source>
</evidence>
<protein>
    <recommendedName>
        <fullName evidence="6">Bifunctional IPC transferase and DIPP synthase</fullName>
        <ecNumber evidence="4">2.7.7.74</ecNumber>
        <ecNumber evidence="5">2.7.8.34</ecNumber>
    </recommendedName>
</protein>
<keyword evidence="7 10" id="KW-0808">Transferase</keyword>
<dbReference type="PANTHER" id="PTHR43584">
    <property type="entry name" value="NUCLEOTIDYL TRANSFERASE"/>
    <property type="match status" value="1"/>
</dbReference>
<gene>
    <name evidence="13" type="ORF">FB561_1301</name>
</gene>
<dbReference type="GO" id="GO:0016779">
    <property type="term" value="F:nucleotidyltransferase activity"/>
    <property type="evidence" value="ECO:0007669"/>
    <property type="project" value="UniProtKB-KW"/>
</dbReference>
<comment type="similarity">
    <text evidence="2">In the C-terminal section; belongs to the CDP-alcohol phosphatidyltransferase class-I family.</text>
</comment>
<name>A0A561BN00_9ACTN</name>
<dbReference type="EC" id="2.7.7.74" evidence="4"/>
<dbReference type="GO" id="GO:0008654">
    <property type="term" value="P:phospholipid biosynthetic process"/>
    <property type="evidence" value="ECO:0007669"/>
    <property type="project" value="InterPro"/>
</dbReference>
<dbReference type="InterPro" id="IPR029044">
    <property type="entry name" value="Nucleotide-diphossugar_trans"/>
</dbReference>
<accession>A0A561BN00</accession>
<dbReference type="SUPFAM" id="SSF53448">
    <property type="entry name" value="Nucleotide-diphospho-sugar transferases"/>
    <property type="match status" value="1"/>
</dbReference>
<keyword evidence="11" id="KW-0812">Transmembrane</keyword>
<evidence type="ECO:0000256" key="9">
    <source>
        <dbReference type="ARBA" id="ARBA00049235"/>
    </source>
</evidence>
<evidence type="ECO:0000256" key="10">
    <source>
        <dbReference type="RuleBase" id="RU003750"/>
    </source>
</evidence>
<sequence>MIEQGAIGVALVLAAGRGLRMRSARPKALCRVGGISLLERCSQVLRQAGVRRVVVVAGYRAEDVVAAVRARNLPVEVVTNPDWELGTASSVLAGLRAVGDCRCLVVMGDHVFEAADLRRLLTADGRNVIAVDRDPDRQVGGLNGDPPNRVRLREDGQVAAMGTELDCYDAVDAGLAVVQVSDVLSVADSGSRTWLELRQRMLLRGCPVQTREVQGLWADVDTPEAVRALERFMWRRYGPKPTDGVIARTVNRRISGPLTRMLLRTGLKPDAATALAFAATLLAAGLVATGNTWLMVAGGIGVVLGSALDGVDGELARVSGTASRRGATLDTLLDRYADLAVVLALVLADGGTRTAWTWGFAAAAGCLLVSYIHAVGRDTDVRLLFRREFRLLIFAIAAVIGMPLWGLIAVAVAANLDVIRGVVLLLRAMRE</sequence>
<dbReference type="Gene3D" id="3.90.550.10">
    <property type="entry name" value="Spore Coat Polysaccharide Biosynthesis Protein SpsA, Chain A"/>
    <property type="match status" value="1"/>
</dbReference>
<dbReference type="InterPro" id="IPR048254">
    <property type="entry name" value="CDP_ALCOHOL_P_TRANSF_CS"/>
</dbReference>
<dbReference type="InterPro" id="IPR025877">
    <property type="entry name" value="MobA-like_NTP_Trfase"/>
</dbReference>
<dbReference type="PANTHER" id="PTHR43584:SF8">
    <property type="entry name" value="N-ACETYLMURAMATE ALPHA-1-PHOSPHATE URIDYLYLTRANSFERASE"/>
    <property type="match status" value="1"/>
</dbReference>
<comment type="similarity">
    <text evidence="3">In the N-terminal section; belongs to the MobA family.</text>
</comment>
<evidence type="ECO:0000256" key="2">
    <source>
        <dbReference type="ARBA" id="ARBA00006982"/>
    </source>
</evidence>
<dbReference type="InterPro" id="IPR000462">
    <property type="entry name" value="CDP-OH_P_trans"/>
</dbReference>
<evidence type="ECO:0000313" key="14">
    <source>
        <dbReference type="Proteomes" id="UP000318380"/>
    </source>
</evidence>
<dbReference type="RefSeq" id="WP_145804061.1">
    <property type="nucleotide sequence ID" value="NZ_VIVK01000001.1"/>
</dbReference>
<evidence type="ECO:0000256" key="6">
    <source>
        <dbReference type="ARBA" id="ARBA00018322"/>
    </source>
</evidence>
<comment type="similarity">
    <text evidence="10">Belongs to the CDP-alcohol phosphatidyltransferase class-I family.</text>
</comment>
<keyword evidence="11" id="KW-0472">Membrane</keyword>
<proteinExistence type="inferred from homology"/>
<evidence type="ECO:0000256" key="11">
    <source>
        <dbReference type="SAM" id="Phobius"/>
    </source>
</evidence>
<keyword evidence="11" id="KW-1133">Transmembrane helix</keyword>
<comment type="catalytic activity">
    <reaction evidence="1">
        <text>1D-myo-inositol 3-phosphate + CTP + H(+) = CDP-1L-myo-inositol + diphosphate</text>
        <dbReference type="Rhea" id="RHEA:30647"/>
        <dbReference type="ChEBI" id="CHEBI:15378"/>
        <dbReference type="ChEBI" id="CHEBI:33019"/>
        <dbReference type="ChEBI" id="CHEBI:37563"/>
        <dbReference type="ChEBI" id="CHEBI:58401"/>
        <dbReference type="ChEBI" id="CHEBI:62573"/>
        <dbReference type="EC" id="2.7.7.74"/>
    </reaction>
</comment>
<evidence type="ECO:0000256" key="4">
    <source>
        <dbReference type="ARBA" id="ARBA00012504"/>
    </source>
</evidence>
<feature type="transmembrane region" description="Helical" evidence="11">
    <location>
        <begin position="392"/>
        <end position="416"/>
    </location>
</feature>
<dbReference type="GO" id="GO:0016780">
    <property type="term" value="F:phosphotransferase activity, for other substituted phosphate groups"/>
    <property type="evidence" value="ECO:0007669"/>
    <property type="project" value="InterPro"/>
</dbReference>
<dbReference type="Pfam" id="PF01066">
    <property type="entry name" value="CDP-OH_P_transf"/>
    <property type="match status" value="1"/>
</dbReference>
<evidence type="ECO:0000256" key="3">
    <source>
        <dbReference type="ARBA" id="ARBA00007897"/>
    </source>
</evidence>
<dbReference type="PROSITE" id="PS00379">
    <property type="entry name" value="CDP_ALCOHOL_P_TRANSF"/>
    <property type="match status" value="1"/>
</dbReference>
<evidence type="ECO:0000256" key="7">
    <source>
        <dbReference type="ARBA" id="ARBA00022679"/>
    </source>
</evidence>
<comment type="catalytic activity">
    <reaction evidence="9">
        <text>CDP-1L-myo-inositol + 1D-myo-inositol 3-phosphate = bis(1L-myo-inositol) 3,1'-phosphate 1-phosphate + CMP + H(+)</text>
        <dbReference type="Rhea" id="RHEA:31327"/>
        <dbReference type="ChEBI" id="CHEBI:15378"/>
        <dbReference type="ChEBI" id="CHEBI:58401"/>
        <dbReference type="ChEBI" id="CHEBI:60377"/>
        <dbReference type="ChEBI" id="CHEBI:62573"/>
        <dbReference type="ChEBI" id="CHEBI:62576"/>
        <dbReference type="EC" id="2.7.8.34"/>
    </reaction>
</comment>
<dbReference type="EC" id="2.7.8.34" evidence="5"/>
<dbReference type="GO" id="GO:0016020">
    <property type="term" value="C:membrane"/>
    <property type="evidence" value="ECO:0007669"/>
    <property type="project" value="InterPro"/>
</dbReference>
<feature type="domain" description="MobA-like NTP transferase" evidence="12">
    <location>
        <begin position="10"/>
        <end position="134"/>
    </location>
</feature>
<dbReference type="OrthoDB" id="9803871at2"/>
<dbReference type="Proteomes" id="UP000318380">
    <property type="component" value="Unassembled WGS sequence"/>
</dbReference>
<dbReference type="Pfam" id="PF12804">
    <property type="entry name" value="NTP_transf_3"/>
    <property type="match status" value="1"/>
</dbReference>
<evidence type="ECO:0000259" key="12">
    <source>
        <dbReference type="Pfam" id="PF12804"/>
    </source>
</evidence>
<dbReference type="EMBL" id="VIVK01000001">
    <property type="protein sequence ID" value="TWD80228.1"/>
    <property type="molecule type" value="Genomic_DNA"/>
</dbReference>
<comment type="caution">
    <text evidence="13">The sequence shown here is derived from an EMBL/GenBank/DDBJ whole genome shotgun (WGS) entry which is preliminary data.</text>
</comment>
<dbReference type="InterPro" id="IPR043130">
    <property type="entry name" value="CDP-OH_PTrfase_TM_dom"/>
</dbReference>
<organism evidence="13 14">
    <name type="scientific">Kribbella amoyensis</name>
    <dbReference type="NCBI Taxonomy" id="996641"/>
    <lineage>
        <taxon>Bacteria</taxon>
        <taxon>Bacillati</taxon>
        <taxon>Actinomycetota</taxon>
        <taxon>Actinomycetes</taxon>
        <taxon>Propionibacteriales</taxon>
        <taxon>Kribbellaceae</taxon>
        <taxon>Kribbella</taxon>
    </lineage>
</organism>
<dbReference type="AlphaFoldDB" id="A0A561BN00"/>